<feature type="region of interest" description="Disordered" evidence="22">
    <location>
        <begin position="163"/>
        <end position="323"/>
    </location>
</feature>
<dbReference type="InterPro" id="IPR002130">
    <property type="entry name" value="Cyclophilin-type_PPIase_dom"/>
</dbReference>
<evidence type="ECO:0000256" key="15">
    <source>
        <dbReference type="ARBA" id="ARBA00023110"/>
    </source>
</evidence>
<dbReference type="VEuPathDB" id="FungiDB:AJ78_06089"/>
<dbReference type="PANTHER" id="PTHR13612:SF0">
    <property type="entry name" value="ENHANCER OF MRNA-DECAPPING PROTEIN 3"/>
    <property type="match status" value="1"/>
</dbReference>
<evidence type="ECO:0000256" key="1">
    <source>
        <dbReference type="ARBA" id="ARBA00000900"/>
    </source>
</evidence>
<feature type="compositionally biased region" description="Basic residues" evidence="22">
    <location>
        <begin position="241"/>
        <end position="252"/>
    </location>
</feature>
<dbReference type="InterPro" id="IPR026951">
    <property type="entry name" value="PPIL2_U-box_dom"/>
</dbReference>
<comment type="similarity">
    <text evidence="7">Belongs to the cyclophilin-type PPIase family. PPIL2 subfamily.</text>
</comment>
<evidence type="ECO:0000256" key="8">
    <source>
        <dbReference type="ARBA" id="ARBA00012483"/>
    </source>
</evidence>
<dbReference type="GO" id="GO:0000932">
    <property type="term" value="C:P-body"/>
    <property type="evidence" value="ECO:0007669"/>
    <property type="project" value="UniProtKB-SubCell"/>
</dbReference>
<feature type="domain" description="YjeF N-terminal" evidence="24">
    <location>
        <begin position="511"/>
        <end position="736"/>
    </location>
</feature>
<evidence type="ECO:0000256" key="18">
    <source>
        <dbReference type="ARBA" id="ARBA00029569"/>
    </source>
</evidence>
<dbReference type="CDD" id="cd01923">
    <property type="entry name" value="cyclophilin_RING"/>
    <property type="match status" value="1"/>
</dbReference>
<feature type="compositionally biased region" description="Polar residues" evidence="22">
    <location>
        <begin position="69"/>
        <end position="89"/>
    </location>
</feature>
<dbReference type="SUPFAM" id="SSF64153">
    <property type="entry name" value="YjeF N-terminal domain-like"/>
    <property type="match status" value="1"/>
</dbReference>
<dbReference type="PRINTS" id="PR00153">
    <property type="entry name" value="CSAPPISMRASE"/>
</dbReference>
<evidence type="ECO:0000259" key="23">
    <source>
        <dbReference type="PROSITE" id="PS50072"/>
    </source>
</evidence>
<evidence type="ECO:0000256" key="17">
    <source>
        <dbReference type="ARBA" id="ARBA00023242"/>
    </source>
</evidence>
<feature type="compositionally biased region" description="Polar residues" evidence="22">
    <location>
        <begin position="464"/>
        <end position="479"/>
    </location>
</feature>
<dbReference type="SUPFAM" id="SSF57850">
    <property type="entry name" value="RING/U-box"/>
    <property type="match status" value="1"/>
</dbReference>
<sequence>MAADFVGYTVLVTLKSPPNSQVQGVVADVAGQRLTLQNVTLLWSGQHVPLYHIDAPGIADLELSSHQVPHPTATSSYGATVHTGFQNGSALPPPQHPSQLLQHRPENAVEPTLREPQPHAFVDPAILSFQKPPKHQPLSTTNVPLISAKRDAVSPVMIADSESAVRPTTKPMVPSMVTPTGSKRADVDDAAATLSEPFNNMGFNGTESSREDTGTQAQEEELGIPEGRRGAGPLEAPLKYTGKRSRRGGRNKLNKDAAVQSSNVDPILEDPTATTTPARTNVPGKGWRQTAFVEPARNTSPQKSNNGRPRRSKMRSKKPYAEDLSGWATEDATDIQEMGDFDFASNLSKFDKRRVFDEIRNDDTTTGEERLVSFNRRVHRPGTNEGKNLHYTENVLDDDPSNDKWNSEAGETDGDEASEERFSSGRNSARARSRVSVSARGQSRKGSTILGSTLVSSQISSLSRGQMTSSRTGSPQPHKSSPLVGSTSSSTGSLLLATTKRQCPCVGPLQMIEIEQLAIAELGLGEDIITENAGRGIAEAAVSQIPKLAVSSTILVLAGNHRTGSRAICAARHFRNRGYRVTLCVLGLDREDEFMDGVRKQIDIFKKVTGRVMRWEELSTRLTSCDYVPDLVIDALFGVHIAFDDLRTDDQATAFEMISWANRSNVEILSVDVPSGLSAVSGEATLVQGSRLSVNSKFIVCLAAPKTGLVHALGSGEGLAWNITVADIGISQVVWRKYGSRRRHGVDFGNHFDPKRISGGGSAGWLSLSADVITKRGTLEKSIAAAFATARLWTTTKFDRLSTAGWALNMGKGTDKLYITHSEWASEDAYSASAGSVVRSKAGTVHSSFKRLPFNFCSLSLQPFSHPVCTLSGTLFDLTNIIPWIKKHSTNPVDGTPLKSSDLLKLNFAKNDEGEYVDPVTYKAFTDNTHIVALKPSGNVFAWDTVEKLNVKAKMWRDLVTNEEFGRKDIITLQDPQNIESRDLSAFKYLKDGESGLSDEQLREQSSSVNLNAMGSSAKILKAKEAVAKARAEREQKSSATALEKSKGRDTTAAGKDGSAKRSIMSQSKKPTPYNAAKHTTGLAAASFTSTGITPHTSADLALLTDEQYMLRRGRVNIKGYARITTTMGDLNLELHTEHAPKAVWNFIQLAKKGYYNDITFHRNIKGFMIQGGDPTGTGRGGESIWGKNFEDEIEGPFKHDARGTVSMANKGKNTNSSQFFIAYRALPHLNLKHTIFARIIDDPSPSSTTLNALETAPVDSTNKPTTPIRILNVTIFVDPFEEFLSQKRADEESQAGPGGGVSKSSGPGEDRSDDQLTWTGKRVRTGMANDTSSPGGNTGVGRYLKAATAAATAQVKDGEDENVEFIDEELEPERARKKFKAANGGGGFGNFDSW</sequence>
<keyword evidence="14" id="KW-0833">Ubl conjugation pathway</keyword>
<dbReference type="STRING" id="1447872.A0A1J9QBD2"/>
<evidence type="ECO:0000313" key="28">
    <source>
        <dbReference type="Proteomes" id="UP000182235"/>
    </source>
</evidence>
<dbReference type="OrthoDB" id="407558at2759"/>
<reference evidence="27 28" key="1">
    <citation type="submission" date="2015-07" db="EMBL/GenBank/DDBJ databases">
        <title>Emmonsia species relationships and genome sequence.</title>
        <authorList>
            <consortium name="The Broad Institute Genomics Platform"/>
            <person name="Cuomo C.A."/>
            <person name="Munoz J.F."/>
            <person name="Imamovic A."/>
            <person name="Priest M.E."/>
            <person name="Young S."/>
            <person name="Clay O.K."/>
            <person name="McEwen J.G."/>
        </authorList>
    </citation>
    <scope>NUCLEOTIDE SEQUENCE [LARGE SCALE GENOMIC DNA]</scope>
    <source>
        <strain evidence="27 28">UAMH 9510</strain>
    </source>
</reference>
<dbReference type="InterPro" id="IPR029000">
    <property type="entry name" value="Cyclophilin-like_dom_sf"/>
</dbReference>
<dbReference type="Pfam" id="PF09532">
    <property type="entry name" value="FDF"/>
    <property type="match status" value="1"/>
</dbReference>
<dbReference type="Gene3D" id="3.40.50.10260">
    <property type="entry name" value="YjeF N-terminal domain"/>
    <property type="match status" value="1"/>
</dbReference>
<comment type="caution">
    <text evidence="27">The sequence shown here is derived from an EMBL/GenBank/DDBJ whole genome shotgun (WGS) entry which is preliminary data.</text>
</comment>
<dbReference type="Gene3D" id="3.30.40.10">
    <property type="entry name" value="Zinc/RING finger domain, C3HC4 (zinc finger)"/>
    <property type="match status" value="1"/>
</dbReference>
<dbReference type="InterPro" id="IPR004443">
    <property type="entry name" value="YjeF_N_dom"/>
</dbReference>
<feature type="compositionally biased region" description="Low complexity" evidence="22">
    <location>
        <begin position="424"/>
        <end position="441"/>
    </location>
</feature>
<accession>A0A1J9QBD2</accession>
<dbReference type="Pfam" id="PF03853">
    <property type="entry name" value="YjeF_N"/>
    <property type="match status" value="1"/>
</dbReference>
<evidence type="ECO:0000256" key="14">
    <source>
        <dbReference type="ARBA" id="ARBA00022786"/>
    </source>
</evidence>
<dbReference type="GO" id="GO:0033962">
    <property type="term" value="P:P-body assembly"/>
    <property type="evidence" value="ECO:0007669"/>
    <property type="project" value="TreeGrafter"/>
</dbReference>
<dbReference type="Pfam" id="PF00160">
    <property type="entry name" value="Pro_isomerase"/>
    <property type="match status" value="1"/>
</dbReference>
<evidence type="ECO:0000256" key="16">
    <source>
        <dbReference type="ARBA" id="ARBA00023235"/>
    </source>
</evidence>
<dbReference type="GO" id="GO:0031087">
    <property type="term" value="P:deadenylation-independent decapping of nuclear-transcribed mRNA"/>
    <property type="evidence" value="ECO:0007669"/>
    <property type="project" value="TreeGrafter"/>
</dbReference>
<evidence type="ECO:0000256" key="9">
    <source>
        <dbReference type="ARBA" id="ARBA00013194"/>
    </source>
</evidence>
<dbReference type="GO" id="GO:0061630">
    <property type="term" value="F:ubiquitin protein ligase activity"/>
    <property type="evidence" value="ECO:0007669"/>
    <property type="project" value="UniProtKB-EC"/>
</dbReference>
<dbReference type="InterPro" id="IPR013083">
    <property type="entry name" value="Znf_RING/FYVE/PHD"/>
</dbReference>
<dbReference type="PROSITE" id="PS51512">
    <property type="entry name" value="DFDF"/>
    <property type="match status" value="1"/>
</dbReference>
<evidence type="ECO:0000256" key="4">
    <source>
        <dbReference type="ARBA" id="ARBA00004123"/>
    </source>
</evidence>
<dbReference type="Pfam" id="PF04641">
    <property type="entry name" value="Rtf2"/>
    <property type="match status" value="1"/>
</dbReference>
<evidence type="ECO:0000256" key="3">
    <source>
        <dbReference type="ARBA" id="ARBA00003697"/>
    </source>
</evidence>
<keyword evidence="28" id="KW-1185">Reference proteome</keyword>
<evidence type="ECO:0000256" key="13">
    <source>
        <dbReference type="ARBA" id="ARBA00022679"/>
    </source>
</evidence>
<dbReference type="Gene3D" id="2.40.100.10">
    <property type="entry name" value="Cyclophilin-like"/>
    <property type="match status" value="1"/>
</dbReference>
<dbReference type="GO" id="GO:0003729">
    <property type="term" value="F:mRNA binding"/>
    <property type="evidence" value="ECO:0007669"/>
    <property type="project" value="TreeGrafter"/>
</dbReference>
<evidence type="ECO:0000256" key="11">
    <source>
        <dbReference type="ARBA" id="ARBA00020592"/>
    </source>
</evidence>
<protein>
    <recommendedName>
        <fullName evidence="10">Enhancer of mRNA-decapping protein 3</fullName>
        <ecNumber evidence="8">2.3.2.27</ecNumber>
        <ecNumber evidence="9">5.2.1.8</ecNumber>
    </recommendedName>
    <alternativeName>
        <fullName evidence="19">Cyclophilin-60</fullName>
    </alternativeName>
    <alternativeName>
        <fullName evidence="20">Cyclophilin-like protein Cyp-60</fullName>
    </alternativeName>
    <alternativeName>
        <fullName evidence="11">Peptidyl-prolyl cis-trans isomerase-like 2</fullName>
    </alternativeName>
    <alternativeName>
        <fullName evidence="21">RING-type E3 ubiquitin transferase isomerase-like 2</fullName>
    </alternativeName>
    <alternativeName>
        <fullName evidence="18">Rotamase</fullName>
    </alternativeName>
</protein>
<dbReference type="InterPro" id="IPR019050">
    <property type="entry name" value="FDF_dom"/>
</dbReference>
<comment type="catalytic activity">
    <reaction evidence="2">
        <text>[protein]-peptidylproline (omega=180) = [protein]-peptidylproline (omega=0)</text>
        <dbReference type="Rhea" id="RHEA:16237"/>
        <dbReference type="Rhea" id="RHEA-COMP:10747"/>
        <dbReference type="Rhea" id="RHEA-COMP:10748"/>
        <dbReference type="ChEBI" id="CHEBI:83833"/>
        <dbReference type="ChEBI" id="CHEBI:83834"/>
        <dbReference type="EC" id="5.2.1.8"/>
    </reaction>
</comment>
<dbReference type="PROSITE" id="PS51385">
    <property type="entry name" value="YJEF_N"/>
    <property type="match status" value="1"/>
</dbReference>
<dbReference type="Proteomes" id="UP000182235">
    <property type="component" value="Unassembled WGS sequence"/>
</dbReference>
<evidence type="ECO:0000256" key="22">
    <source>
        <dbReference type="SAM" id="MobiDB-lite"/>
    </source>
</evidence>
<feature type="region of interest" description="Disordered" evidence="22">
    <location>
        <begin position="1031"/>
        <end position="1077"/>
    </location>
</feature>
<dbReference type="FunFam" id="2.40.100.10:FF:000014">
    <property type="entry name" value="Peptidyl-prolyl cis-trans isomerase cyp65"/>
    <property type="match status" value="1"/>
</dbReference>
<dbReference type="SMART" id="SM00504">
    <property type="entry name" value="Ubox"/>
    <property type="match status" value="1"/>
</dbReference>
<comment type="catalytic activity">
    <reaction evidence="1">
        <text>S-ubiquitinyl-[E2 ubiquitin-conjugating enzyme]-L-cysteine + [acceptor protein]-L-lysine = [E2 ubiquitin-conjugating enzyme]-L-cysteine + N(6)-ubiquitinyl-[acceptor protein]-L-lysine.</text>
        <dbReference type="EC" id="2.3.2.27"/>
    </reaction>
</comment>
<evidence type="ECO:0000256" key="20">
    <source>
        <dbReference type="ARBA" id="ARBA00030942"/>
    </source>
</evidence>
<dbReference type="CDD" id="cd16663">
    <property type="entry name" value="RING-Ubox_PPIL2"/>
    <property type="match status" value="1"/>
</dbReference>
<dbReference type="PROSITE" id="PS51698">
    <property type="entry name" value="U_BOX"/>
    <property type="match status" value="1"/>
</dbReference>
<dbReference type="SUPFAM" id="SSF50891">
    <property type="entry name" value="Cyclophilin-like"/>
    <property type="match status" value="1"/>
</dbReference>
<dbReference type="PROSITE" id="PS50072">
    <property type="entry name" value="CSA_PPIASE_2"/>
    <property type="match status" value="1"/>
</dbReference>
<feature type="compositionally biased region" description="Low complexity" evidence="22">
    <location>
        <begin position="480"/>
        <end position="490"/>
    </location>
</feature>
<feature type="domain" description="U-box" evidence="26">
    <location>
        <begin position="850"/>
        <end position="923"/>
    </location>
</feature>
<dbReference type="GO" id="GO:0005634">
    <property type="term" value="C:nucleus"/>
    <property type="evidence" value="ECO:0007669"/>
    <property type="project" value="UniProtKB-SubCell"/>
</dbReference>
<dbReference type="InterPro" id="IPR025762">
    <property type="entry name" value="DFDF"/>
</dbReference>
<feature type="region of interest" description="Disordered" evidence="22">
    <location>
        <begin position="1323"/>
        <end position="1342"/>
    </location>
</feature>
<keyword evidence="13" id="KW-0808">Transferase</keyword>
<evidence type="ECO:0000256" key="5">
    <source>
        <dbReference type="ARBA" id="ARBA00004201"/>
    </source>
</evidence>
<keyword evidence="16 27" id="KW-0413">Isomerase</keyword>
<evidence type="ECO:0000256" key="19">
    <source>
        <dbReference type="ARBA" id="ARBA00030661"/>
    </source>
</evidence>
<dbReference type="InterPro" id="IPR036652">
    <property type="entry name" value="YjeF_N_dom_sf"/>
</dbReference>
<feature type="domain" description="PPIase cyclophilin-type" evidence="23">
    <location>
        <begin position="1126"/>
        <end position="1276"/>
    </location>
</feature>
<feature type="compositionally biased region" description="Low complexity" evidence="22">
    <location>
        <begin position="450"/>
        <end position="463"/>
    </location>
</feature>
<dbReference type="EC" id="2.3.2.27" evidence="8"/>
<evidence type="ECO:0000256" key="21">
    <source>
        <dbReference type="ARBA" id="ARBA00033051"/>
    </source>
</evidence>
<dbReference type="EMBL" id="LGRN01000298">
    <property type="protein sequence ID" value="OJD13455.1"/>
    <property type="molecule type" value="Genomic_DNA"/>
</dbReference>
<comment type="function">
    <text evidence="3">May catalyze the cis-trans isomerization of proline imidic peptide bonds in oligopeptides thereby assisting the folding of proteins. May also function as a chaperone, playing a role in intracellular transport of proteins. May also have a protein ubiquitin ligase activity acting as an E3 ubiquitin protein ligase or as a ubiquitin-ubiquitin ligase promoting elongation of ubiquitin chains on proteins.</text>
</comment>
<evidence type="ECO:0000313" key="27">
    <source>
        <dbReference type="EMBL" id="OJD13455.1"/>
    </source>
</evidence>
<keyword evidence="17" id="KW-0539">Nucleus</keyword>
<evidence type="ECO:0000259" key="25">
    <source>
        <dbReference type="PROSITE" id="PS51512"/>
    </source>
</evidence>
<feature type="compositionally biased region" description="Basic residues" evidence="22">
    <location>
        <begin position="308"/>
        <end position="318"/>
    </location>
</feature>
<feature type="compositionally biased region" description="Polar residues" evidence="22">
    <location>
        <begin position="297"/>
        <end position="307"/>
    </location>
</feature>
<evidence type="ECO:0000259" key="24">
    <source>
        <dbReference type="PROSITE" id="PS51385"/>
    </source>
</evidence>
<gene>
    <name evidence="27" type="ORF">AJ78_06089</name>
</gene>
<evidence type="ECO:0000256" key="6">
    <source>
        <dbReference type="ARBA" id="ARBA00006610"/>
    </source>
</evidence>
<feature type="region of interest" description="Disordered" evidence="22">
    <location>
        <begin position="1289"/>
        <end position="1316"/>
    </location>
</feature>
<keyword evidence="15" id="KW-0697">Rotamase</keyword>
<dbReference type="FunFam" id="3.30.40.10:FF:000079">
    <property type="entry name" value="Peptidyl-prolyl cis-trans isomerase 2"/>
    <property type="match status" value="1"/>
</dbReference>
<comment type="subcellular location">
    <subcellularLocation>
        <location evidence="5">Cytoplasm</location>
        <location evidence="5">P-body</location>
    </subcellularLocation>
    <subcellularLocation>
        <location evidence="4">Nucleus</location>
    </subcellularLocation>
</comment>
<feature type="region of interest" description="Disordered" evidence="22">
    <location>
        <begin position="375"/>
        <end position="490"/>
    </location>
</feature>
<evidence type="ECO:0000256" key="7">
    <source>
        <dbReference type="ARBA" id="ARBA00007930"/>
    </source>
</evidence>
<feature type="region of interest" description="Disordered" evidence="22">
    <location>
        <begin position="69"/>
        <end position="98"/>
    </location>
</feature>
<dbReference type="SMART" id="SM01199">
    <property type="entry name" value="FDF"/>
    <property type="match status" value="1"/>
</dbReference>
<evidence type="ECO:0000259" key="26">
    <source>
        <dbReference type="PROSITE" id="PS51698"/>
    </source>
</evidence>
<dbReference type="PANTHER" id="PTHR13612">
    <property type="entry name" value="ENHANCER OF MRNA-DECAPPING PROTEIN 3"/>
    <property type="match status" value="1"/>
</dbReference>
<keyword evidence="12" id="KW-0963">Cytoplasm</keyword>
<evidence type="ECO:0000256" key="2">
    <source>
        <dbReference type="ARBA" id="ARBA00000971"/>
    </source>
</evidence>
<dbReference type="EC" id="5.2.1.8" evidence="9"/>
<dbReference type="GO" id="GO:0016567">
    <property type="term" value="P:protein ubiquitination"/>
    <property type="evidence" value="ECO:0007669"/>
    <property type="project" value="InterPro"/>
</dbReference>
<feature type="compositionally biased region" description="Polar residues" evidence="22">
    <location>
        <begin position="196"/>
        <end position="207"/>
    </location>
</feature>
<evidence type="ECO:0000256" key="10">
    <source>
        <dbReference type="ARBA" id="ARBA00015797"/>
    </source>
</evidence>
<feature type="domain" description="DFDF" evidence="25">
    <location>
        <begin position="329"/>
        <end position="365"/>
    </location>
</feature>
<dbReference type="InterPro" id="IPR003613">
    <property type="entry name" value="Ubox_domain"/>
</dbReference>
<dbReference type="GO" id="GO:0003755">
    <property type="term" value="F:peptidyl-prolyl cis-trans isomerase activity"/>
    <property type="evidence" value="ECO:0007669"/>
    <property type="project" value="UniProtKB-KW"/>
</dbReference>
<comment type="similarity">
    <text evidence="6">Belongs to the EDC3 family.</text>
</comment>
<name>A0A1J9QBD2_9EURO</name>
<proteinExistence type="inferred from homology"/>
<organism evidence="27 28">
    <name type="scientific">Emergomyces pasteurianus Ep9510</name>
    <dbReference type="NCBI Taxonomy" id="1447872"/>
    <lineage>
        <taxon>Eukaryota</taxon>
        <taxon>Fungi</taxon>
        <taxon>Dikarya</taxon>
        <taxon>Ascomycota</taxon>
        <taxon>Pezizomycotina</taxon>
        <taxon>Eurotiomycetes</taxon>
        <taxon>Eurotiomycetidae</taxon>
        <taxon>Onygenales</taxon>
        <taxon>Ajellomycetaceae</taxon>
        <taxon>Emergomyces</taxon>
    </lineage>
</organism>
<evidence type="ECO:0000256" key="12">
    <source>
        <dbReference type="ARBA" id="ARBA00022490"/>
    </source>
</evidence>